<proteinExistence type="predicted"/>
<dbReference type="Proteomes" id="UP001196413">
    <property type="component" value="Unassembled WGS sequence"/>
</dbReference>
<feature type="compositionally biased region" description="Polar residues" evidence="1">
    <location>
        <begin position="26"/>
        <end position="40"/>
    </location>
</feature>
<name>A0AAD5N2Z9_PARTN</name>
<accession>A0AAD5N2Z9</accession>
<evidence type="ECO:0000256" key="1">
    <source>
        <dbReference type="SAM" id="MobiDB-lite"/>
    </source>
</evidence>
<evidence type="ECO:0000313" key="2">
    <source>
        <dbReference type="EMBL" id="KAJ1359221.1"/>
    </source>
</evidence>
<keyword evidence="3" id="KW-1185">Reference proteome</keyword>
<comment type="caution">
    <text evidence="2">The sequence shown here is derived from an EMBL/GenBank/DDBJ whole genome shotgun (WGS) entry which is preliminary data.</text>
</comment>
<feature type="region of interest" description="Disordered" evidence="1">
    <location>
        <begin position="26"/>
        <end position="49"/>
    </location>
</feature>
<protein>
    <submittedName>
        <fullName evidence="2">Uncharacterized protein</fullName>
    </submittedName>
</protein>
<dbReference type="AlphaFoldDB" id="A0AAD5N2Z9"/>
<evidence type="ECO:0000313" key="3">
    <source>
        <dbReference type="Proteomes" id="UP001196413"/>
    </source>
</evidence>
<organism evidence="2 3">
    <name type="scientific">Parelaphostrongylus tenuis</name>
    <name type="common">Meningeal worm</name>
    <dbReference type="NCBI Taxonomy" id="148309"/>
    <lineage>
        <taxon>Eukaryota</taxon>
        <taxon>Metazoa</taxon>
        <taxon>Ecdysozoa</taxon>
        <taxon>Nematoda</taxon>
        <taxon>Chromadorea</taxon>
        <taxon>Rhabditida</taxon>
        <taxon>Rhabditina</taxon>
        <taxon>Rhabditomorpha</taxon>
        <taxon>Strongyloidea</taxon>
        <taxon>Metastrongylidae</taxon>
        <taxon>Parelaphostrongylus</taxon>
    </lineage>
</organism>
<reference evidence="2" key="1">
    <citation type="submission" date="2021-06" db="EMBL/GenBank/DDBJ databases">
        <title>Parelaphostrongylus tenuis whole genome reference sequence.</title>
        <authorList>
            <person name="Garwood T.J."/>
            <person name="Larsen P.A."/>
            <person name="Fountain-Jones N.M."/>
            <person name="Garbe J.R."/>
            <person name="Macchietto M.G."/>
            <person name="Kania S.A."/>
            <person name="Gerhold R.W."/>
            <person name="Richards J.E."/>
            <person name="Wolf T.M."/>
        </authorList>
    </citation>
    <scope>NUCLEOTIDE SEQUENCE</scope>
    <source>
        <strain evidence="2">MNPRO001-30</strain>
        <tissue evidence="2">Meninges</tissue>
    </source>
</reference>
<gene>
    <name evidence="2" type="ORF">KIN20_017908</name>
</gene>
<sequence>MENETKGGVQEGNSEIYETKAIRYESNSTKPQCESRQMSSVKEDTGEDWHDVKKENDLDWDCHATDLLNASSSADVCGTDVSAHVRPLSQGEKGELLPSRCSFFSLVPL</sequence>
<dbReference type="EMBL" id="JAHQIW010003575">
    <property type="protein sequence ID" value="KAJ1359221.1"/>
    <property type="molecule type" value="Genomic_DNA"/>
</dbReference>